<reference evidence="3" key="1">
    <citation type="journal article" date="2019" name="Int. J. Syst. Evol. Microbiol.">
        <title>The Global Catalogue of Microorganisms (GCM) 10K type strain sequencing project: providing services to taxonomists for standard genome sequencing and annotation.</title>
        <authorList>
            <consortium name="The Broad Institute Genomics Platform"/>
            <consortium name="The Broad Institute Genome Sequencing Center for Infectious Disease"/>
            <person name="Wu L."/>
            <person name="Ma J."/>
        </authorList>
    </citation>
    <scope>NUCLEOTIDE SEQUENCE [LARGE SCALE GENOMIC DNA]</scope>
    <source>
        <strain evidence="3">CCUG 62982</strain>
    </source>
</reference>
<dbReference type="Proteomes" id="UP001596977">
    <property type="component" value="Unassembled WGS sequence"/>
</dbReference>
<dbReference type="EMBL" id="JBHTJG010000003">
    <property type="protein sequence ID" value="MFD0946230.1"/>
    <property type="molecule type" value="Genomic_DNA"/>
</dbReference>
<feature type="chain" id="PRO_5045850892" evidence="1">
    <location>
        <begin position="19"/>
        <end position="155"/>
    </location>
</feature>
<dbReference type="PANTHER" id="PTHR36302">
    <property type="entry name" value="BLR7088 PROTEIN"/>
    <property type="match status" value="1"/>
</dbReference>
<evidence type="ECO:0000313" key="2">
    <source>
        <dbReference type="EMBL" id="MFD0946230.1"/>
    </source>
</evidence>
<dbReference type="PROSITE" id="PS51257">
    <property type="entry name" value="PROKAR_LIPOPROTEIN"/>
    <property type="match status" value="1"/>
</dbReference>
<accession>A0ABW3H771</accession>
<dbReference type="InterPro" id="IPR036182">
    <property type="entry name" value="PCuAC_sf"/>
</dbReference>
<dbReference type="InterPro" id="IPR007410">
    <property type="entry name" value="LpqE-like"/>
</dbReference>
<dbReference type="RefSeq" id="WP_264943603.1">
    <property type="nucleotide sequence ID" value="NZ_JAPDRA010000003.1"/>
</dbReference>
<organism evidence="2 3">
    <name type="scientific">Sphingomonas canadensis</name>
    <dbReference type="NCBI Taxonomy" id="1219257"/>
    <lineage>
        <taxon>Bacteria</taxon>
        <taxon>Pseudomonadati</taxon>
        <taxon>Pseudomonadota</taxon>
        <taxon>Alphaproteobacteria</taxon>
        <taxon>Sphingomonadales</taxon>
        <taxon>Sphingomonadaceae</taxon>
        <taxon>Sphingomonas</taxon>
    </lineage>
</organism>
<proteinExistence type="predicted"/>
<keyword evidence="3" id="KW-1185">Reference proteome</keyword>
<sequence length="155" mass="15828">MRMFWGAAALVMVAGCQAAKPADPAVEKAWVRLPAVQGNPGAAFLTIRAGNKPLTLLSVSAPFATRTELHESMAADHGSSSGAGGHMMTMAPVKQIDVPAGETVKLAPGGKHVMLYDVAPGVQPGAKVPLTLVFADGSRMETQAITLAAGDAAPE</sequence>
<evidence type="ECO:0000313" key="3">
    <source>
        <dbReference type="Proteomes" id="UP001596977"/>
    </source>
</evidence>
<dbReference type="SUPFAM" id="SSF110087">
    <property type="entry name" value="DR1885-like metal-binding protein"/>
    <property type="match status" value="1"/>
</dbReference>
<protein>
    <submittedName>
        <fullName evidence="2">Copper chaperone PCu(A)C</fullName>
    </submittedName>
</protein>
<dbReference type="Pfam" id="PF04314">
    <property type="entry name" value="PCuAC"/>
    <property type="match status" value="1"/>
</dbReference>
<dbReference type="Gene3D" id="2.60.40.1890">
    <property type="entry name" value="PCu(A)C copper chaperone"/>
    <property type="match status" value="1"/>
</dbReference>
<feature type="signal peptide" evidence="1">
    <location>
        <begin position="1"/>
        <end position="18"/>
    </location>
</feature>
<dbReference type="InterPro" id="IPR058248">
    <property type="entry name" value="Lxx211020-like"/>
</dbReference>
<evidence type="ECO:0000256" key="1">
    <source>
        <dbReference type="SAM" id="SignalP"/>
    </source>
</evidence>
<comment type="caution">
    <text evidence="2">The sequence shown here is derived from an EMBL/GenBank/DDBJ whole genome shotgun (WGS) entry which is preliminary data.</text>
</comment>
<keyword evidence="1" id="KW-0732">Signal</keyword>
<name>A0ABW3H771_9SPHN</name>
<dbReference type="PANTHER" id="PTHR36302:SF1">
    <property type="entry name" value="COPPER CHAPERONE PCU(A)C"/>
    <property type="match status" value="1"/>
</dbReference>
<gene>
    <name evidence="2" type="ORF">ACFQ1E_07780</name>
</gene>